<protein>
    <submittedName>
        <fullName evidence="1">Uncharacterized protein</fullName>
    </submittedName>
</protein>
<sequence length="47" mass="5575">YDFIEDIVPSVDTDLLFEKRLEHLNQLDCMDQLYGCLCYTGFEERIA</sequence>
<comment type="caution">
    <text evidence="1">The sequence shown here is derived from an EMBL/GenBank/DDBJ whole genome shotgun (WGS) entry which is preliminary data.</text>
</comment>
<name>A0A815A5Z4_9BILA</name>
<organism evidence="1 3">
    <name type="scientific">Rotaria magnacalcarata</name>
    <dbReference type="NCBI Taxonomy" id="392030"/>
    <lineage>
        <taxon>Eukaryota</taxon>
        <taxon>Metazoa</taxon>
        <taxon>Spiralia</taxon>
        <taxon>Gnathifera</taxon>
        <taxon>Rotifera</taxon>
        <taxon>Eurotatoria</taxon>
        <taxon>Bdelloidea</taxon>
        <taxon>Philodinida</taxon>
        <taxon>Philodinidae</taxon>
        <taxon>Rotaria</taxon>
    </lineage>
</organism>
<evidence type="ECO:0000313" key="1">
    <source>
        <dbReference type="EMBL" id="CAF1251604.1"/>
    </source>
</evidence>
<evidence type="ECO:0000313" key="3">
    <source>
        <dbReference type="Proteomes" id="UP000663855"/>
    </source>
</evidence>
<dbReference type="EMBL" id="CAJNOV010006581">
    <property type="protein sequence ID" value="CAF1251604.1"/>
    <property type="molecule type" value="Genomic_DNA"/>
</dbReference>
<gene>
    <name evidence="2" type="ORF">BYL167_LOCUS57032</name>
    <name evidence="1" type="ORF">CJN711_LOCUS14515</name>
</gene>
<dbReference type="Proteomes" id="UP000663855">
    <property type="component" value="Unassembled WGS sequence"/>
</dbReference>
<reference evidence="1" key="1">
    <citation type="submission" date="2021-02" db="EMBL/GenBank/DDBJ databases">
        <authorList>
            <person name="Nowell W R."/>
        </authorList>
    </citation>
    <scope>NUCLEOTIDE SEQUENCE</scope>
</reference>
<feature type="non-terminal residue" evidence="1">
    <location>
        <position position="1"/>
    </location>
</feature>
<proteinExistence type="predicted"/>
<dbReference type="Proteomes" id="UP000681967">
    <property type="component" value="Unassembled WGS sequence"/>
</dbReference>
<evidence type="ECO:0000313" key="2">
    <source>
        <dbReference type="EMBL" id="CAF5041898.1"/>
    </source>
</evidence>
<accession>A0A815A5Z4</accession>
<dbReference type="AlphaFoldDB" id="A0A815A5Z4"/>
<dbReference type="EMBL" id="CAJOBH010224133">
    <property type="protein sequence ID" value="CAF5041898.1"/>
    <property type="molecule type" value="Genomic_DNA"/>
</dbReference>